<dbReference type="Gene3D" id="1.10.287.110">
    <property type="entry name" value="DnaJ domain"/>
    <property type="match status" value="1"/>
</dbReference>
<feature type="transmembrane region" description="Helical" evidence="1">
    <location>
        <begin position="97"/>
        <end position="120"/>
    </location>
</feature>
<dbReference type="InterPro" id="IPR036869">
    <property type="entry name" value="J_dom_sf"/>
</dbReference>
<keyword evidence="1" id="KW-1133">Transmembrane helix</keyword>
<geneLocation type="plastid" evidence="3"/>
<keyword evidence="3" id="KW-0934">Plastid</keyword>
<accession>A0A2H4ZNR8</accession>
<evidence type="ECO:0000259" key="2">
    <source>
        <dbReference type="PROSITE" id="PS50076"/>
    </source>
</evidence>
<dbReference type="InterPro" id="IPR052763">
    <property type="entry name" value="DnaJ_C4"/>
</dbReference>
<dbReference type="InterPro" id="IPR001623">
    <property type="entry name" value="DnaJ_domain"/>
</dbReference>
<dbReference type="PROSITE" id="PS00636">
    <property type="entry name" value="DNAJ_1"/>
    <property type="match status" value="1"/>
</dbReference>
<feature type="domain" description="J" evidence="2">
    <location>
        <begin position="2"/>
        <end position="68"/>
    </location>
</feature>
<dbReference type="Pfam" id="PF00226">
    <property type="entry name" value="DnaJ"/>
    <property type="match status" value="1"/>
</dbReference>
<dbReference type="SUPFAM" id="SSF46565">
    <property type="entry name" value="Chaperone J-domain"/>
    <property type="match status" value="1"/>
</dbReference>
<evidence type="ECO:0000313" key="3">
    <source>
        <dbReference type="EMBL" id="AUG32158.1"/>
    </source>
</evidence>
<dbReference type="EMBL" id="MG264610">
    <property type="protein sequence ID" value="AUG32158.1"/>
    <property type="molecule type" value="Genomic_DNA"/>
</dbReference>
<evidence type="ECO:0000256" key="1">
    <source>
        <dbReference type="SAM" id="Phobius"/>
    </source>
</evidence>
<protein>
    <submittedName>
        <fullName evidence="3">DnaJ protein</fullName>
    </submittedName>
</protein>
<name>A0A2H4ZNR8_9EUKA</name>
<dbReference type="InterPro" id="IPR018253">
    <property type="entry name" value="DnaJ_domain_CS"/>
</dbReference>
<dbReference type="PANTHER" id="PTHR44825:SF1">
    <property type="entry name" value="DNAJ HOMOLOG SUBFAMILY C MEMBER 4"/>
    <property type="match status" value="1"/>
</dbReference>
<sequence length="144" mass="16444">MSHYELLQVRPTASVHDLRQAFRTLSKRYHPDTTKLPPAEASVYFQELQHAYAILINPERRQVYDAELDSIKFSQSIRTLELSRVEGNRRSFSGGEWFAIVLLCVSMGACLILGLALVWIRGEQAVPIPIWLEKSYSIDIHSEG</sequence>
<dbReference type="PROSITE" id="PS50076">
    <property type="entry name" value="DNAJ_2"/>
    <property type="match status" value="1"/>
</dbReference>
<dbReference type="AlphaFoldDB" id="A0A2H4ZNR8"/>
<reference evidence="3" key="1">
    <citation type="submission" date="2017-10" db="EMBL/GenBank/DDBJ databases">
        <title>Paulinella longichromatophora chromatophore genome.</title>
        <authorList>
            <person name="Lhee D."/>
            <person name="Yoon H.S."/>
        </authorList>
    </citation>
    <scope>NUCLEOTIDE SEQUENCE</scope>
</reference>
<proteinExistence type="predicted"/>
<organism evidence="3">
    <name type="scientific">Paulinella longichromatophora</name>
    <dbReference type="NCBI Taxonomy" id="1708747"/>
    <lineage>
        <taxon>Eukaryota</taxon>
        <taxon>Sar</taxon>
        <taxon>Rhizaria</taxon>
        <taxon>Cercozoa</taxon>
        <taxon>Imbricatea</taxon>
        <taxon>Silicofilosea</taxon>
        <taxon>Euglyphida</taxon>
        <taxon>Paulinellidae</taxon>
        <taxon>Paulinella</taxon>
    </lineage>
</organism>
<dbReference type="SMART" id="SM00271">
    <property type="entry name" value="DnaJ"/>
    <property type="match status" value="1"/>
</dbReference>
<dbReference type="PRINTS" id="PR00625">
    <property type="entry name" value="JDOMAIN"/>
</dbReference>
<keyword evidence="1" id="KW-0472">Membrane</keyword>
<dbReference type="PANTHER" id="PTHR44825">
    <property type="match status" value="1"/>
</dbReference>
<dbReference type="CDD" id="cd06257">
    <property type="entry name" value="DnaJ"/>
    <property type="match status" value="1"/>
</dbReference>
<gene>
    <name evidence="3" type="primary">dnaJ</name>
    <name evidence="3" type="ORF">PLO_151</name>
</gene>
<keyword evidence="1" id="KW-0812">Transmembrane</keyword>